<proteinExistence type="predicted"/>
<protein>
    <submittedName>
        <fullName evidence="1">Uncharacterized protein</fullName>
    </submittedName>
</protein>
<accession>A0A645DCM0</accession>
<evidence type="ECO:0000313" key="1">
    <source>
        <dbReference type="EMBL" id="MPM86322.1"/>
    </source>
</evidence>
<gene>
    <name evidence="1" type="ORF">SDC9_133411</name>
</gene>
<dbReference type="AlphaFoldDB" id="A0A645DCM0"/>
<organism evidence="1">
    <name type="scientific">bioreactor metagenome</name>
    <dbReference type="NCBI Taxonomy" id="1076179"/>
    <lineage>
        <taxon>unclassified sequences</taxon>
        <taxon>metagenomes</taxon>
        <taxon>ecological metagenomes</taxon>
    </lineage>
</organism>
<reference evidence="1" key="1">
    <citation type="submission" date="2019-08" db="EMBL/GenBank/DDBJ databases">
        <authorList>
            <person name="Kucharzyk K."/>
            <person name="Murdoch R.W."/>
            <person name="Higgins S."/>
            <person name="Loffler F."/>
        </authorList>
    </citation>
    <scope>NUCLEOTIDE SEQUENCE</scope>
</reference>
<dbReference type="EMBL" id="VSSQ01034393">
    <property type="protein sequence ID" value="MPM86322.1"/>
    <property type="molecule type" value="Genomic_DNA"/>
</dbReference>
<sequence>MIANWFKEHGIYLNTDAFALSTLLQWLWRSAIRDGKPITVYIPSSRMRGLLKQFLDTGEISSKTPHDTAA</sequence>
<comment type="caution">
    <text evidence="1">The sequence shown here is derived from an EMBL/GenBank/DDBJ whole genome shotgun (WGS) entry which is preliminary data.</text>
</comment>
<name>A0A645DCM0_9ZZZZ</name>